<evidence type="ECO:0000256" key="2">
    <source>
        <dbReference type="ARBA" id="ARBA00007316"/>
    </source>
</evidence>
<evidence type="ECO:0000256" key="5">
    <source>
        <dbReference type="ARBA" id="ARBA00022475"/>
    </source>
</evidence>
<dbReference type="InterPro" id="IPR025669">
    <property type="entry name" value="AAA_dom"/>
</dbReference>
<keyword evidence="8 17" id="KW-0812">Transmembrane</keyword>
<evidence type="ECO:0000256" key="10">
    <source>
        <dbReference type="ARBA" id="ARBA00022777"/>
    </source>
</evidence>
<sequence length="685" mass="80034">MENLNLNIRYYLELLYRRKWFIAIIFTIFVVGGVLYTSKQTRLYKTTAALSITPPQKRNIAGIEVQEEFNAHMQYFVNTQKQILQGEGTMRLLVERLDDDICREFFGKPKEQVSIKQVQRQIAISYRRNTYIFEVGVIGKQPQHCATIANLLVDIYIEEYKRNQKSSQNQVLKFLNQGLPERKQSLAEAEERLKEFEENHRNILFFTNSENNFDTTQIEKLLDKIQSINVELLTKKNNYDKCAIARKKGTLEAILRLEFFRESELLSNLRQREFELQQKYAENRLRYQPEHRTMVWLKKSITNTKRKIEQEARLFVHREEQEYLGLVYKKQQLEQLLQQEKKKLLKQRQIYIDYQHAKREYDVQLNTYNNFMDKLKDIKAISGYEVNNIRREHKALAPAKNDIYRPRALVNYVMSGFLGIFMGILAVFLLESLDDTIQNEKDMRELVDVPVFGQIPFISKRRYGKDIEKVVTNYSKSPIAEAFRSLSLNVLLMENEQKIFAVTSPWAGDGKTVITTNISQTIAKSGKKVLLVDADLYKPRISSSFDISQSLGFADLIQDKVKFEDVVLKLEDNLWCLPAGTLPEDPHQTIYNSELQKILQDLAEKYDYIIFDTPPVGLISDVLLLANNGAKIFLVVTVNKCKKKLLRNVLRRLDVLQMSLQGTIFNSKSKDVSNMDGSYYYYYGS</sequence>
<evidence type="ECO:0000256" key="11">
    <source>
        <dbReference type="ARBA" id="ARBA00022840"/>
    </source>
</evidence>
<keyword evidence="7" id="KW-0808">Transferase</keyword>
<keyword evidence="6" id="KW-0997">Cell inner membrane</keyword>
<dbReference type="NCBIfam" id="TIGR01007">
    <property type="entry name" value="eps_fam"/>
    <property type="match status" value="1"/>
</dbReference>
<keyword evidence="16" id="KW-0175">Coiled coil</keyword>
<dbReference type="GO" id="GO:0005524">
    <property type="term" value="F:ATP binding"/>
    <property type="evidence" value="ECO:0007669"/>
    <property type="project" value="UniProtKB-KW"/>
</dbReference>
<dbReference type="SUPFAM" id="SSF52540">
    <property type="entry name" value="P-loop containing nucleoside triphosphate hydrolases"/>
    <property type="match status" value="1"/>
</dbReference>
<comment type="similarity">
    <text evidence="3">Belongs to the etk/wzc family.</text>
</comment>
<protein>
    <recommendedName>
        <fullName evidence="4">non-specific protein-tyrosine kinase</fullName>
        <ecNumber evidence="4">2.7.10.2</ecNumber>
    </recommendedName>
</protein>
<evidence type="ECO:0000256" key="4">
    <source>
        <dbReference type="ARBA" id="ARBA00011903"/>
    </source>
</evidence>
<dbReference type="GO" id="GO:0004715">
    <property type="term" value="F:non-membrane spanning protein tyrosine kinase activity"/>
    <property type="evidence" value="ECO:0007669"/>
    <property type="project" value="UniProtKB-EC"/>
</dbReference>
<evidence type="ECO:0000256" key="17">
    <source>
        <dbReference type="SAM" id="Phobius"/>
    </source>
</evidence>
<evidence type="ECO:0000256" key="14">
    <source>
        <dbReference type="ARBA" id="ARBA00023137"/>
    </source>
</evidence>
<keyword evidence="9" id="KW-0547">Nucleotide-binding</keyword>
<dbReference type="KEGG" id="uam:UABAM_01256"/>
<dbReference type="PANTHER" id="PTHR32309:SF13">
    <property type="entry name" value="FERRIC ENTEROBACTIN TRANSPORT PROTEIN FEPE"/>
    <property type="match status" value="1"/>
</dbReference>
<dbReference type="InterPro" id="IPR027417">
    <property type="entry name" value="P-loop_NTPase"/>
</dbReference>
<dbReference type="AlphaFoldDB" id="A0A5S9IJC8"/>
<dbReference type="OrthoDB" id="9794577at2"/>
<dbReference type="InterPro" id="IPR003856">
    <property type="entry name" value="LPS_length_determ_N"/>
</dbReference>
<evidence type="ECO:0000256" key="16">
    <source>
        <dbReference type="SAM" id="Coils"/>
    </source>
</evidence>
<evidence type="ECO:0000256" key="7">
    <source>
        <dbReference type="ARBA" id="ARBA00022679"/>
    </source>
</evidence>
<keyword evidence="13 17" id="KW-0472">Membrane</keyword>
<dbReference type="Pfam" id="PF13614">
    <property type="entry name" value="AAA_31"/>
    <property type="match status" value="1"/>
</dbReference>
<organism evidence="20 21">
    <name type="scientific">Uabimicrobium amorphum</name>
    <dbReference type="NCBI Taxonomy" id="2596890"/>
    <lineage>
        <taxon>Bacteria</taxon>
        <taxon>Pseudomonadati</taxon>
        <taxon>Planctomycetota</taxon>
        <taxon>Candidatus Uabimicrobiia</taxon>
        <taxon>Candidatus Uabimicrobiales</taxon>
        <taxon>Candidatus Uabimicrobiaceae</taxon>
        <taxon>Candidatus Uabimicrobium</taxon>
    </lineage>
</organism>
<evidence type="ECO:0000259" key="18">
    <source>
        <dbReference type="Pfam" id="PF02706"/>
    </source>
</evidence>
<dbReference type="RefSeq" id="WP_151967138.1">
    <property type="nucleotide sequence ID" value="NZ_AP019860.1"/>
</dbReference>
<dbReference type="Proteomes" id="UP000326354">
    <property type="component" value="Chromosome"/>
</dbReference>
<proteinExistence type="inferred from homology"/>
<keyword evidence="10" id="KW-0418">Kinase</keyword>
<dbReference type="InterPro" id="IPR005702">
    <property type="entry name" value="Wzc-like_C"/>
</dbReference>
<evidence type="ECO:0000313" key="21">
    <source>
        <dbReference type="Proteomes" id="UP000326354"/>
    </source>
</evidence>
<dbReference type="GO" id="GO:0005886">
    <property type="term" value="C:plasma membrane"/>
    <property type="evidence" value="ECO:0007669"/>
    <property type="project" value="UniProtKB-SubCell"/>
</dbReference>
<evidence type="ECO:0000256" key="13">
    <source>
        <dbReference type="ARBA" id="ARBA00023136"/>
    </source>
</evidence>
<feature type="domain" description="Polysaccharide chain length determinant N-terminal" evidence="18">
    <location>
        <begin position="7"/>
        <end position="85"/>
    </location>
</feature>
<accession>A0A5S9IJC8</accession>
<keyword evidence="12 17" id="KW-1133">Transmembrane helix</keyword>
<evidence type="ECO:0000259" key="19">
    <source>
        <dbReference type="Pfam" id="PF13614"/>
    </source>
</evidence>
<evidence type="ECO:0000256" key="12">
    <source>
        <dbReference type="ARBA" id="ARBA00022989"/>
    </source>
</evidence>
<evidence type="ECO:0000256" key="3">
    <source>
        <dbReference type="ARBA" id="ARBA00008883"/>
    </source>
</evidence>
<comment type="catalytic activity">
    <reaction evidence="15">
        <text>L-tyrosyl-[protein] + ATP = O-phospho-L-tyrosyl-[protein] + ADP + H(+)</text>
        <dbReference type="Rhea" id="RHEA:10596"/>
        <dbReference type="Rhea" id="RHEA-COMP:10136"/>
        <dbReference type="Rhea" id="RHEA-COMP:20101"/>
        <dbReference type="ChEBI" id="CHEBI:15378"/>
        <dbReference type="ChEBI" id="CHEBI:30616"/>
        <dbReference type="ChEBI" id="CHEBI:46858"/>
        <dbReference type="ChEBI" id="CHEBI:61978"/>
        <dbReference type="ChEBI" id="CHEBI:456216"/>
        <dbReference type="EC" id="2.7.10.2"/>
    </reaction>
</comment>
<evidence type="ECO:0000256" key="8">
    <source>
        <dbReference type="ARBA" id="ARBA00022692"/>
    </source>
</evidence>
<dbReference type="CDD" id="cd05387">
    <property type="entry name" value="BY-kinase"/>
    <property type="match status" value="1"/>
</dbReference>
<feature type="transmembrane region" description="Helical" evidence="17">
    <location>
        <begin position="20"/>
        <end position="37"/>
    </location>
</feature>
<reference evidence="20 21" key="1">
    <citation type="submission" date="2019-08" db="EMBL/GenBank/DDBJ databases">
        <title>Complete genome sequence of Candidatus Uab amorphum.</title>
        <authorList>
            <person name="Shiratori T."/>
            <person name="Suzuki S."/>
            <person name="Kakizawa Y."/>
            <person name="Ishida K."/>
        </authorList>
    </citation>
    <scope>NUCLEOTIDE SEQUENCE [LARGE SCALE GENOMIC DNA]</scope>
    <source>
        <strain evidence="20 21">SRT547</strain>
    </source>
</reference>
<feature type="coiled-coil region" evidence="16">
    <location>
        <begin position="179"/>
        <end position="238"/>
    </location>
</feature>
<gene>
    <name evidence="20" type="ORF">UABAM_01256</name>
</gene>
<dbReference type="EMBL" id="AP019860">
    <property type="protein sequence ID" value="BBM82913.1"/>
    <property type="molecule type" value="Genomic_DNA"/>
</dbReference>
<evidence type="ECO:0000313" key="20">
    <source>
        <dbReference type="EMBL" id="BBM82913.1"/>
    </source>
</evidence>
<comment type="similarity">
    <text evidence="2">Belongs to the CpsD/CapB family.</text>
</comment>
<name>A0A5S9IJC8_UABAM</name>
<dbReference type="Pfam" id="PF02706">
    <property type="entry name" value="Wzz"/>
    <property type="match status" value="1"/>
</dbReference>
<evidence type="ECO:0000256" key="9">
    <source>
        <dbReference type="ARBA" id="ARBA00022741"/>
    </source>
</evidence>
<evidence type="ECO:0000256" key="1">
    <source>
        <dbReference type="ARBA" id="ARBA00004429"/>
    </source>
</evidence>
<keyword evidence="11" id="KW-0067">ATP-binding</keyword>
<dbReference type="Gene3D" id="3.40.50.300">
    <property type="entry name" value="P-loop containing nucleotide triphosphate hydrolases"/>
    <property type="match status" value="1"/>
</dbReference>
<evidence type="ECO:0000256" key="15">
    <source>
        <dbReference type="ARBA" id="ARBA00051245"/>
    </source>
</evidence>
<dbReference type="EC" id="2.7.10.2" evidence="4"/>
<feature type="transmembrane region" description="Helical" evidence="17">
    <location>
        <begin position="409"/>
        <end position="430"/>
    </location>
</feature>
<dbReference type="InterPro" id="IPR050445">
    <property type="entry name" value="Bact_polysacc_biosynth/exp"/>
</dbReference>
<dbReference type="PANTHER" id="PTHR32309">
    <property type="entry name" value="TYROSINE-PROTEIN KINASE"/>
    <property type="match status" value="1"/>
</dbReference>
<comment type="subcellular location">
    <subcellularLocation>
        <location evidence="1">Cell inner membrane</location>
        <topology evidence="1">Multi-pass membrane protein</topology>
    </subcellularLocation>
</comment>
<keyword evidence="21" id="KW-1185">Reference proteome</keyword>
<evidence type="ECO:0000256" key="6">
    <source>
        <dbReference type="ARBA" id="ARBA00022519"/>
    </source>
</evidence>
<keyword evidence="5" id="KW-1003">Cell membrane</keyword>
<feature type="domain" description="AAA" evidence="19">
    <location>
        <begin position="498"/>
        <end position="628"/>
    </location>
</feature>
<keyword evidence="14" id="KW-0829">Tyrosine-protein kinase</keyword>